<dbReference type="Pfam" id="PF00196">
    <property type="entry name" value="GerE"/>
    <property type="match status" value="1"/>
</dbReference>
<keyword evidence="2" id="KW-0238">DNA-binding</keyword>
<evidence type="ECO:0000256" key="1">
    <source>
        <dbReference type="ARBA" id="ARBA00023015"/>
    </source>
</evidence>
<accession>A0A2P8HQS7</accession>
<name>A0A2P8HQS7_9BACI</name>
<evidence type="ECO:0000256" key="2">
    <source>
        <dbReference type="ARBA" id="ARBA00023125"/>
    </source>
</evidence>
<dbReference type="Proteomes" id="UP000242310">
    <property type="component" value="Unassembled WGS sequence"/>
</dbReference>
<gene>
    <name evidence="5" type="ORF">B0H94_104177</name>
</gene>
<evidence type="ECO:0000313" key="6">
    <source>
        <dbReference type="Proteomes" id="UP000242310"/>
    </source>
</evidence>
<dbReference type="PROSITE" id="PS00622">
    <property type="entry name" value="HTH_LUXR_1"/>
    <property type="match status" value="1"/>
</dbReference>
<dbReference type="PROSITE" id="PS50043">
    <property type="entry name" value="HTH_LUXR_2"/>
    <property type="match status" value="1"/>
</dbReference>
<proteinExistence type="predicted"/>
<dbReference type="RefSeq" id="WP_106588142.1">
    <property type="nucleotide sequence ID" value="NZ_PYAV01000004.1"/>
</dbReference>
<organism evidence="5 6">
    <name type="scientific">Salsuginibacillus halophilus</name>
    <dbReference type="NCBI Taxonomy" id="517424"/>
    <lineage>
        <taxon>Bacteria</taxon>
        <taxon>Bacillati</taxon>
        <taxon>Bacillota</taxon>
        <taxon>Bacilli</taxon>
        <taxon>Bacillales</taxon>
        <taxon>Bacillaceae</taxon>
        <taxon>Salsuginibacillus</taxon>
    </lineage>
</organism>
<dbReference type="EMBL" id="PYAV01000004">
    <property type="protein sequence ID" value="PSL48576.1"/>
    <property type="molecule type" value="Genomic_DNA"/>
</dbReference>
<keyword evidence="1" id="KW-0805">Transcription regulation</keyword>
<dbReference type="SUPFAM" id="SSF46894">
    <property type="entry name" value="C-terminal effector domain of the bipartite response regulators"/>
    <property type="match status" value="1"/>
</dbReference>
<dbReference type="GO" id="GO:0006355">
    <property type="term" value="P:regulation of DNA-templated transcription"/>
    <property type="evidence" value="ECO:0007669"/>
    <property type="project" value="InterPro"/>
</dbReference>
<protein>
    <submittedName>
        <fullName evidence="5">Regulatory LuxR family protein</fullName>
    </submittedName>
</protein>
<dbReference type="CDD" id="cd06170">
    <property type="entry name" value="LuxR_C_like"/>
    <property type="match status" value="1"/>
</dbReference>
<dbReference type="Gene3D" id="1.10.10.10">
    <property type="entry name" value="Winged helix-like DNA-binding domain superfamily/Winged helix DNA-binding domain"/>
    <property type="match status" value="1"/>
</dbReference>
<comment type="caution">
    <text evidence="5">The sequence shown here is derived from an EMBL/GenBank/DDBJ whole genome shotgun (WGS) entry which is preliminary data.</text>
</comment>
<dbReference type="GO" id="GO:0003677">
    <property type="term" value="F:DNA binding"/>
    <property type="evidence" value="ECO:0007669"/>
    <property type="project" value="UniProtKB-KW"/>
</dbReference>
<dbReference type="PANTHER" id="PTHR43214">
    <property type="entry name" value="TWO-COMPONENT RESPONSE REGULATOR"/>
    <property type="match status" value="1"/>
</dbReference>
<dbReference type="SMART" id="SM00421">
    <property type="entry name" value="HTH_LUXR"/>
    <property type="match status" value="1"/>
</dbReference>
<keyword evidence="6" id="KW-1185">Reference proteome</keyword>
<evidence type="ECO:0000259" key="4">
    <source>
        <dbReference type="PROSITE" id="PS50043"/>
    </source>
</evidence>
<evidence type="ECO:0000256" key="3">
    <source>
        <dbReference type="ARBA" id="ARBA00023163"/>
    </source>
</evidence>
<evidence type="ECO:0000313" key="5">
    <source>
        <dbReference type="EMBL" id="PSL48576.1"/>
    </source>
</evidence>
<dbReference type="InterPro" id="IPR036388">
    <property type="entry name" value="WH-like_DNA-bd_sf"/>
</dbReference>
<dbReference type="InterPro" id="IPR039420">
    <property type="entry name" value="WalR-like"/>
</dbReference>
<feature type="domain" description="HTH luxR-type" evidence="4">
    <location>
        <begin position="160"/>
        <end position="225"/>
    </location>
</feature>
<dbReference type="InterPro" id="IPR000792">
    <property type="entry name" value="Tscrpt_reg_LuxR_C"/>
</dbReference>
<reference evidence="5 6" key="1">
    <citation type="submission" date="2018-03" db="EMBL/GenBank/DDBJ databases">
        <title>Genomic Encyclopedia of Type Strains, Phase III (KMG-III): the genomes of soil and plant-associated and newly described type strains.</title>
        <authorList>
            <person name="Whitman W."/>
        </authorList>
    </citation>
    <scope>NUCLEOTIDE SEQUENCE [LARGE SCALE GENOMIC DNA]</scope>
    <source>
        <strain evidence="5 6">CGMCC 1.07653</strain>
    </source>
</reference>
<dbReference type="OrthoDB" id="2965189at2"/>
<dbReference type="AlphaFoldDB" id="A0A2P8HQS7"/>
<keyword evidence="3" id="KW-0804">Transcription</keyword>
<sequence length="228" mass="25864">MERTKRQTRQDPVLLFHELSDEKIFSLGTELKKRGYEAAVVQDVDRFEQPLKSGCIYLACRSLSLSLQKKHEAAVDSLFTKGTLGWITRGGEEVTEKIMRGFSIIIAVEHSLKEAANHIETAMQYPVYIDPKLQVHVLKNYQSLKPERKIDSDGELHVNMTKARQVLSKPESEVLDLMLKGKSNRQIAESCFLATSTVNNHVSNLTKKMEANDRTHAVKRAVELGWLT</sequence>
<dbReference type="InterPro" id="IPR016032">
    <property type="entry name" value="Sig_transdc_resp-reg_C-effctor"/>
</dbReference>
<dbReference type="PRINTS" id="PR00038">
    <property type="entry name" value="HTHLUXR"/>
</dbReference>